<reference evidence="1 2" key="1">
    <citation type="journal article" date="2011" name="PLoS Genet.">
        <title>Azospirillum genomes reveal transition of bacteria from aquatic to terrestrial environments.</title>
        <authorList>
            <person name="Wisniewski-Dye F."/>
            <person name="Borziak K."/>
            <person name="Khalsa-Moyers G."/>
            <person name="Alexandre G."/>
            <person name="Sukharnikov L.O."/>
            <person name="Wuichet K."/>
            <person name="Hurst G.B."/>
            <person name="McDonald W.H."/>
            <person name="Robertson J.S."/>
            <person name="Barbe V."/>
            <person name="Calteau A."/>
            <person name="Rouy Z."/>
            <person name="Mangenot S."/>
            <person name="Prigent-Combaret C."/>
            <person name="Normand P."/>
            <person name="Boyer M."/>
            <person name="Siguier P."/>
            <person name="Dessaux Y."/>
            <person name="Elmerich C."/>
            <person name="Condemine G."/>
            <person name="Krishnen G."/>
            <person name="Kennedy I."/>
            <person name="Paterson A.H."/>
            <person name="Gonzalez V."/>
            <person name="Mavingui P."/>
            <person name="Zhulin I.B."/>
        </authorList>
    </citation>
    <scope>NUCLEOTIDE SEQUENCE [LARGE SCALE GENOMIC DNA]</scope>
    <source>
        <strain evidence="1 2">Sp245</strain>
    </source>
</reference>
<gene>
    <name evidence="1" type="ORF">AZOBR_p270187</name>
</gene>
<accession>A0A9P1JY26</accession>
<dbReference type="RefSeq" id="WP_014242325.1">
    <property type="nucleotide sequence ID" value="NC_016618.1"/>
</dbReference>
<proteinExistence type="predicted"/>
<keyword evidence="1" id="KW-0614">Plasmid</keyword>
<organism evidence="1 2">
    <name type="scientific">Azospirillum baldaniorum</name>
    <dbReference type="NCBI Taxonomy" id="1064539"/>
    <lineage>
        <taxon>Bacteria</taxon>
        <taxon>Pseudomonadati</taxon>
        <taxon>Pseudomonadota</taxon>
        <taxon>Alphaproteobacteria</taxon>
        <taxon>Rhodospirillales</taxon>
        <taxon>Azospirillaceae</taxon>
        <taxon>Azospirillum</taxon>
    </lineage>
</organism>
<evidence type="ECO:0000313" key="1">
    <source>
        <dbReference type="EMBL" id="CCD01991.1"/>
    </source>
</evidence>
<sequence>MEQVIVLKYDGLSAKFGEMDAHEAAESIRGFADFTRRLAEAVYGGKEAQVQSAVRGIHHGSVEFEFVFKFLVEGAGMLASVWPPSVSPMDLIKVLTECIKLLKHLGGQPPASIKKADHGSVYVENNTGQVINIGQLTVNLVLENKEVSRAAQKFVKRPLERSADEVKIMVDSQEVANINREEAQSFVPIDASNILIENTAEVYLSVGTAVLQGKTRWRFTDGRNHFSAQIEDLDFLGRVERGEERFGRGDVMLVKLRTTQKQAGGKLRAEYTIEEVLDHTPAQQTQGRLF</sequence>
<evidence type="ECO:0000313" key="2">
    <source>
        <dbReference type="Proteomes" id="UP000007319"/>
    </source>
</evidence>
<name>A0A9P1JY26_9PROT</name>
<dbReference type="EMBL" id="HE577329">
    <property type="protein sequence ID" value="CCD01991.1"/>
    <property type="molecule type" value="Genomic_DNA"/>
</dbReference>
<dbReference type="AlphaFoldDB" id="A0A9P1JY26"/>
<dbReference type="Proteomes" id="UP000007319">
    <property type="component" value="Plasmid AZOBR_p2"/>
</dbReference>
<protein>
    <submittedName>
        <fullName evidence="1">Uncharacterized protein</fullName>
    </submittedName>
</protein>
<dbReference type="KEGG" id="abs:AZOBR_p270187"/>
<geneLocation type="plasmid" evidence="1 2">
    <name>AZOBR_p2</name>
</geneLocation>
<keyword evidence="2" id="KW-1185">Reference proteome</keyword>